<accession>A0A8S3RWH9</accession>
<dbReference type="PANTHER" id="PTHR19963:SF30">
    <property type="entry name" value="ENDONUCLEASE_EXONUCLEASE_PHOSPHATASE DOMAIN-CONTAINING PROTEIN"/>
    <property type="match status" value="1"/>
</dbReference>
<evidence type="ECO:0000313" key="3">
    <source>
        <dbReference type="Proteomes" id="UP000683360"/>
    </source>
</evidence>
<keyword evidence="3" id="KW-1185">Reference proteome</keyword>
<gene>
    <name evidence="2" type="ORF">MEDL_25169</name>
</gene>
<dbReference type="PANTHER" id="PTHR19963">
    <property type="entry name" value="CCHC-TYPE DOMAIN-CONTAINING PROTEIN"/>
    <property type="match status" value="1"/>
</dbReference>
<sequence>MAYSQEEDRFSLSSHGDRDIDSICSEENIHESLMFTRRYPSPTRTVPETPFLIEPRVFRESSFDSDSKSYRECDVPTHDTGYLSLKEPSKPKVSFSDERFPLLSFSREEFVKPQFRNVQDNTNEVSDSVPIREMYTQKVMPPEPFEYRDTSVCSKVFDTEVIKEAPYFKPKSTSSHTISTPSFTRSVLIPRDNEARGTSNVPVASTPTYKEHFPSSSLRYKTYPEPQITHTRPTYSLDSNQRETIEESVYTLPKARPPYPLDPYPRFSNFEHIPQSNAFVHSDRDPIRVPIYMPGSLNPHSVRQTGTLFENSRQDRDNFSNTRFSVNSHLTQNIPTQAMITNPLLGQNWIGHSGQATSNLTQTNHYPMNSAFGNSTQTNHYPMSSAIGNSTQTNHYPMNSAIGNSTQTNHYPTNLAMSNPVQASHYPMNLAMSNPVQASHYQMNTAINNPIQQTMNNPMGTNMNHLMVPPFPNHPFNTGTNLTNTMWPVTQPGMPGHVYNQNPVYVNPNAGFHQSNSRRKQKEPATFDGKTTDWVDYIIQFEKVANWNEWDIFERAQQLIMSLRGIAQRTVSELNPYQLNDFEFIKRMLSQRFNPVERETAHKFEFKNRRKQKDESVSDYGHALRRLASQAYTSLDLTSIEALVVDQFVEGIGNHDLKRYVQLLNRPKTLDQAISYAIEYEAFEGPVENIRKPQFSDEITYHTYVVDQSKENQNQNLESKIKNIIIQELRKENTKSVAQETVSEKKDENKPVKSVNENNKRRSVITCDYCGKKGTYKLAASKKEDELLIRMREEFAQSKTLESGE</sequence>
<organism evidence="2 3">
    <name type="scientific">Mytilus edulis</name>
    <name type="common">Blue mussel</name>
    <dbReference type="NCBI Taxonomy" id="6550"/>
    <lineage>
        <taxon>Eukaryota</taxon>
        <taxon>Metazoa</taxon>
        <taxon>Spiralia</taxon>
        <taxon>Lophotrochozoa</taxon>
        <taxon>Mollusca</taxon>
        <taxon>Bivalvia</taxon>
        <taxon>Autobranchia</taxon>
        <taxon>Pteriomorphia</taxon>
        <taxon>Mytilida</taxon>
        <taxon>Mytiloidea</taxon>
        <taxon>Mytilidae</taxon>
        <taxon>Mytilinae</taxon>
        <taxon>Mytilus</taxon>
    </lineage>
</organism>
<feature type="compositionally biased region" description="Basic and acidic residues" evidence="1">
    <location>
        <begin position="742"/>
        <end position="751"/>
    </location>
</feature>
<proteinExistence type="predicted"/>
<protein>
    <recommendedName>
        <fullName evidence="4">Retrotransposon gag domain-containing protein</fullName>
    </recommendedName>
</protein>
<dbReference type="AlphaFoldDB" id="A0A8S3RWH9"/>
<reference evidence="2" key="1">
    <citation type="submission" date="2021-03" db="EMBL/GenBank/DDBJ databases">
        <authorList>
            <person name="Bekaert M."/>
        </authorList>
    </citation>
    <scope>NUCLEOTIDE SEQUENCE</scope>
</reference>
<comment type="caution">
    <text evidence="2">The sequence shown here is derived from an EMBL/GenBank/DDBJ whole genome shotgun (WGS) entry which is preliminary data.</text>
</comment>
<evidence type="ECO:0000313" key="2">
    <source>
        <dbReference type="EMBL" id="CAG2211126.1"/>
    </source>
</evidence>
<dbReference type="Proteomes" id="UP000683360">
    <property type="component" value="Unassembled WGS sequence"/>
</dbReference>
<dbReference type="EMBL" id="CAJPWZ010001255">
    <property type="protein sequence ID" value="CAG2211126.1"/>
    <property type="molecule type" value="Genomic_DNA"/>
</dbReference>
<name>A0A8S3RWH9_MYTED</name>
<feature type="region of interest" description="Disordered" evidence="1">
    <location>
        <begin position="736"/>
        <end position="757"/>
    </location>
</feature>
<evidence type="ECO:0008006" key="4">
    <source>
        <dbReference type="Google" id="ProtNLM"/>
    </source>
</evidence>
<dbReference type="OrthoDB" id="8034362at2759"/>
<evidence type="ECO:0000256" key="1">
    <source>
        <dbReference type="SAM" id="MobiDB-lite"/>
    </source>
</evidence>